<dbReference type="Proteomes" id="UP000466863">
    <property type="component" value="Unassembled WGS sequence"/>
</dbReference>
<evidence type="ECO:0000313" key="9">
    <source>
        <dbReference type="EMBL" id="MQU35039.1"/>
    </source>
</evidence>
<dbReference type="InterPro" id="IPR000914">
    <property type="entry name" value="SBP_5_dom"/>
</dbReference>
<accession>A0A6A7ZEG4</accession>
<keyword evidence="2" id="KW-0813">Transport</keyword>
<gene>
    <name evidence="10" type="ORF">GHO28_15235</name>
    <name evidence="9" type="ORF">GHO30_27375</name>
    <name evidence="8" type="ORF">GHO37_08300</name>
</gene>
<keyword evidence="4" id="KW-0571">Peptide transport</keyword>
<comment type="caution">
    <text evidence="10">The sequence shown here is derived from an EMBL/GenBank/DDBJ whole genome shotgun (WGS) entry which is preliminary data.</text>
</comment>
<sequence length="522" mass="57165">MKPLLLTLLTAALLTGAAGANAQSLRIAYADPVSSLDPQLNNHAGDRSLALHVFESLLERRDDKTLPGLAESWKTVDATTWEFYLRKDVKWQDGQPLTADDLVYSLQRARNVPGSVAPYSSSLRTVESVSAPDPYTLRVKTSEPNPLLLQNIDSIYIVSRHVGEQSSTADYNNGKAMIGTGPYRLVSNAQGDRTLFERNTGYWGKPATWDTVDYRYIANPASRTAALLAGDVDVIDKVSPSDVKKLSATPSVSVFAYPGLRALLIQPSFRPGPNEFIRDNAGQPLAQNPLRDVRVRQALSLAINRKAIAERILQNTVTPANQWMPANTFGYNPAVTDIANDPAQAKKLLAEAGYPEGFQLTVHVPGDRYPLAPETLQAVAQFWARIGVKVDLQVVPWSVYASRANKNEYAVTVIAWGNGTGEASYGLANVLATADASKGLGSSNWGRYSNPLVDQALQQASAEFDDSKREAILRESVKLVTDDVGVLPLFHYQNIWAARKGLRVEPWLSDRTTAMMVTEEKK</sequence>
<dbReference type="GO" id="GO:0015031">
    <property type="term" value="P:protein transport"/>
    <property type="evidence" value="ECO:0007669"/>
    <property type="project" value="UniProtKB-KW"/>
</dbReference>
<dbReference type="PANTHER" id="PTHR30290:SF9">
    <property type="entry name" value="OLIGOPEPTIDE-BINDING PROTEIN APPA"/>
    <property type="match status" value="1"/>
</dbReference>
<protein>
    <submittedName>
        <fullName evidence="10">ABC transporter substrate-binding protein</fullName>
    </submittedName>
</protein>
<dbReference type="EMBL" id="WIWF01000023">
    <property type="protein sequence ID" value="MQT74302.1"/>
    <property type="molecule type" value="Genomic_DNA"/>
</dbReference>
<evidence type="ECO:0000256" key="3">
    <source>
        <dbReference type="ARBA" id="ARBA00022729"/>
    </source>
</evidence>
<evidence type="ECO:0000313" key="13">
    <source>
        <dbReference type="Proteomes" id="UP000470186"/>
    </source>
</evidence>
<dbReference type="AlphaFoldDB" id="A0A6A7ZEG4"/>
<evidence type="ECO:0000256" key="4">
    <source>
        <dbReference type="ARBA" id="ARBA00022856"/>
    </source>
</evidence>
<dbReference type="Gene3D" id="3.90.76.10">
    <property type="entry name" value="Dipeptide-binding Protein, Domain 1"/>
    <property type="match status" value="1"/>
</dbReference>
<feature type="domain" description="Solute-binding protein family 5" evidence="7">
    <location>
        <begin position="67"/>
        <end position="436"/>
    </location>
</feature>
<comment type="similarity">
    <text evidence="1">Belongs to the bacterial solute-binding protein 5 family.</text>
</comment>
<dbReference type="PROSITE" id="PS01040">
    <property type="entry name" value="SBP_BACTERIAL_5"/>
    <property type="match status" value="1"/>
</dbReference>
<evidence type="ECO:0000256" key="5">
    <source>
        <dbReference type="ARBA" id="ARBA00022927"/>
    </source>
</evidence>
<reference evidence="11 12" key="1">
    <citation type="submission" date="2019-10" db="EMBL/GenBank/DDBJ databases">
        <title>Evaluation of single-gene subtyping targets for Pseudomonas.</title>
        <authorList>
            <person name="Reichler S.J."/>
            <person name="Orsi R.H."/>
            <person name="Wiedmann M."/>
            <person name="Martin N.H."/>
            <person name="Murphy S.I."/>
        </authorList>
    </citation>
    <scope>NUCLEOTIDE SEQUENCE [LARGE SCALE GENOMIC DNA]</scope>
    <source>
        <strain evidence="10 12">FSL R10-1876</strain>
        <strain evidence="9 13">FSL R10-2107</strain>
        <strain evidence="8 11">FSL R10-2932</strain>
    </source>
</reference>
<dbReference type="GO" id="GO:0015833">
    <property type="term" value="P:peptide transport"/>
    <property type="evidence" value="ECO:0007669"/>
    <property type="project" value="UniProtKB-KW"/>
</dbReference>
<keyword evidence="5" id="KW-0653">Protein transport</keyword>
<dbReference type="RefSeq" id="WP_153332019.1">
    <property type="nucleotide sequence ID" value="NZ_JBQQLO010000038.1"/>
</dbReference>
<evidence type="ECO:0000256" key="6">
    <source>
        <dbReference type="SAM" id="SignalP"/>
    </source>
</evidence>
<keyword evidence="3 6" id="KW-0732">Signal</keyword>
<evidence type="ECO:0000313" key="10">
    <source>
        <dbReference type="EMBL" id="MQU43847.1"/>
    </source>
</evidence>
<dbReference type="Gene3D" id="3.40.190.10">
    <property type="entry name" value="Periplasmic binding protein-like II"/>
    <property type="match status" value="1"/>
</dbReference>
<dbReference type="GO" id="GO:0030288">
    <property type="term" value="C:outer membrane-bounded periplasmic space"/>
    <property type="evidence" value="ECO:0007669"/>
    <property type="project" value="UniProtKB-ARBA"/>
</dbReference>
<evidence type="ECO:0000256" key="1">
    <source>
        <dbReference type="ARBA" id="ARBA00005695"/>
    </source>
</evidence>
<dbReference type="InterPro" id="IPR030678">
    <property type="entry name" value="Peptide/Ni-bd"/>
</dbReference>
<evidence type="ECO:0000256" key="2">
    <source>
        <dbReference type="ARBA" id="ARBA00022448"/>
    </source>
</evidence>
<evidence type="ECO:0000259" key="7">
    <source>
        <dbReference type="Pfam" id="PF00496"/>
    </source>
</evidence>
<dbReference type="PIRSF" id="PIRSF002741">
    <property type="entry name" value="MppA"/>
    <property type="match status" value="1"/>
</dbReference>
<organism evidence="10 12">
    <name type="scientific">Pseudomonas helleri</name>
    <dbReference type="NCBI Taxonomy" id="1608996"/>
    <lineage>
        <taxon>Bacteria</taxon>
        <taxon>Pseudomonadati</taxon>
        <taxon>Pseudomonadota</taxon>
        <taxon>Gammaproteobacteria</taxon>
        <taxon>Pseudomonadales</taxon>
        <taxon>Pseudomonadaceae</taxon>
        <taxon>Pseudomonas</taxon>
    </lineage>
</organism>
<dbReference type="GO" id="GO:1904680">
    <property type="term" value="F:peptide transmembrane transporter activity"/>
    <property type="evidence" value="ECO:0007669"/>
    <property type="project" value="TreeGrafter"/>
</dbReference>
<dbReference type="Pfam" id="PF00496">
    <property type="entry name" value="SBP_bac_5"/>
    <property type="match status" value="1"/>
</dbReference>
<dbReference type="InterPro" id="IPR023765">
    <property type="entry name" value="SBP_5_CS"/>
</dbReference>
<dbReference type="EMBL" id="WIVV01000070">
    <property type="protein sequence ID" value="MQU43847.1"/>
    <property type="molecule type" value="Genomic_DNA"/>
</dbReference>
<evidence type="ECO:0000313" key="11">
    <source>
        <dbReference type="Proteomes" id="UP000447574"/>
    </source>
</evidence>
<keyword evidence="13" id="KW-1185">Reference proteome</keyword>
<dbReference type="Gene3D" id="3.10.105.10">
    <property type="entry name" value="Dipeptide-binding Protein, Domain 3"/>
    <property type="match status" value="1"/>
</dbReference>
<name>A0A6A7ZEG4_9PSED</name>
<feature type="chain" id="PRO_5044630238" evidence="6">
    <location>
        <begin position="23"/>
        <end position="522"/>
    </location>
</feature>
<evidence type="ECO:0000313" key="8">
    <source>
        <dbReference type="EMBL" id="MQT74302.1"/>
    </source>
</evidence>
<dbReference type="InterPro" id="IPR039424">
    <property type="entry name" value="SBP_5"/>
</dbReference>
<dbReference type="CDD" id="cd08498">
    <property type="entry name" value="PBP2_NikA_DppA_OppA_like_2"/>
    <property type="match status" value="1"/>
</dbReference>
<dbReference type="PANTHER" id="PTHR30290">
    <property type="entry name" value="PERIPLASMIC BINDING COMPONENT OF ABC TRANSPORTER"/>
    <property type="match status" value="1"/>
</dbReference>
<dbReference type="SUPFAM" id="SSF53850">
    <property type="entry name" value="Periplasmic binding protein-like II"/>
    <property type="match status" value="1"/>
</dbReference>
<evidence type="ECO:0000313" key="12">
    <source>
        <dbReference type="Proteomes" id="UP000466863"/>
    </source>
</evidence>
<dbReference type="GO" id="GO:0043190">
    <property type="term" value="C:ATP-binding cassette (ABC) transporter complex"/>
    <property type="evidence" value="ECO:0007669"/>
    <property type="project" value="InterPro"/>
</dbReference>
<dbReference type="Proteomes" id="UP000447574">
    <property type="component" value="Unassembled WGS sequence"/>
</dbReference>
<proteinExistence type="inferred from homology"/>
<dbReference type="EMBL" id="WIVX01000252">
    <property type="protein sequence ID" value="MQU35039.1"/>
    <property type="molecule type" value="Genomic_DNA"/>
</dbReference>
<dbReference type="Proteomes" id="UP000470186">
    <property type="component" value="Unassembled WGS sequence"/>
</dbReference>
<feature type="signal peptide" evidence="6">
    <location>
        <begin position="1"/>
        <end position="22"/>
    </location>
</feature>